<gene>
    <name evidence="2" type="ORF">SH1V18_30460</name>
</gene>
<evidence type="ECO:0000313" key="3">
    <source>
        <dbReference type="Proteomes" id="UP001144256"/>
    </source>
</evidence>
<feature type="transmembrane region" description="Helical" evidence="1">
    <location>
        <begin position="5"/>
        <end position="24"/>
    </location>
</feature>
<evidence type="ECO:0000256" key="1">
    <source>
        <dbReference type="SAM" id="Phobius"/>
    </source>
</evidence>
<reference evidence="2" key="1">
    <citation type="submission" date="2022-06" db="EMBL/GenBank/DDBJ databases">
        <title>Vallitalea longa sp. nov., an anaerobic bacterium isolated from marine sediment.</title>
        <authorList>
            <person name="Hirano S."/>
            <person name="Terahara T."/>
            <person name="Mori K."/>
            <person name="Hamada M."/>
            <person name="Matsumoto R."/>
            <person name="Kobayashi T."/>
        </authorList>
    </citation>
    <scope>NUCLEOTIDE SEQUENCE</scope>
    <source>
        <strain evidence="2">SH18-1</strain>
    </source>
</reference>
<comment type="caution">
    <text evidence="2">The sequence shown here is derived from an EMBL/GenBank/DDBJ whole genome shotgun (WGS) entry which is preliminary data.</text>
</comment>
<protein>
    <submittedName>
        <fullName evidence="2">Uncharacterized protein</fullName>
    </submittedName>
</protein>
<evidence type="ECO:0000313" key="2">
    <source>
        <dbReference type="EMBL" id="GKX30566.1"/>
    </source>
</evidence>
<organism evidence="2 3">
    <name type="scientific">Vallitalea longa</name>
    <dbReference type="NCBI Taxonomy" id="2936439"/>
    <lineage>
        <taxon>Bacteria</taxon>
        <taxon>Bacillati</taxon>
        <taxon>Bacillota</taxon>
        <taxon>Clostridia</taxon>
        <taxon>Lachnospirales</taxon>
        <taxon>Vallitaleaceae</taxon>
        <taxon>Vallitalea</taxon>
    </lineage>
</organism>
<keyword evidence="1" id="KW-0472">Membrane</keyword>
<keyword evidence="1" id="KW-1133">Transmembrane helix</keyword>
<keyword evidence="1" id="KW-0812">Transmembrane</keyword>
<keyword evidence="3" id="KW-1185">Reference proteome</keyword>
<dbReference type="EMBL" id="BRLB01000010">
    <property type="protein sequence ID" value="GKX30566.1"/>
    <property type="molecule type" value="Genomic_DNA"/>
</dbReference>
<accession>A0A9W5YDE1</accession>
<dbReference type="RefSeq" id="WP_281816856.1">
    <property type="nucleotide sequence ID" value="NZ_BRLB01000010.1"/>
</dbReference>
<dbReference type="AlphaFoldDB" id="A0A9W5YDE1"/>
<dbReference type="Proteomes" id="UP001144256">
    <property type="component" value="Unassembled WGS sequence"/>
</dbReference>
<sequence length="170" mass="19722">MKKKIAFLVIILICISIVVIYSVIKGKAELTVSVGNHIVKYKACEDHFTSNNFVFKFAFEDENLEYIENVDIGGKIYRELGNNSSEEFIIRDYLLNAEGEIIHDDIVCEVPVIYDNDKYYFVVKTHKVLDIISKYKLISPDNVEDYYRGFMITTTKGNTKKDYMFVIKTN</sequence>
<proteinExistence type="predicted"/>
<name>A0A9W5YDE1_9FIRM</name>